<dbReference type="AlphaFoldDB" id="A0A1G6PTM1"/>
<dbReference type="Proteomes" id="UP000199060">
    <property type="component" value="Unassembled WGS sequence"/>
</dbReference>
<evidence type="ECO:0000313" key="1">
    <source>
        <dbReference type="EMBL" id="SDC83388.1"/>
    </source>
</evidence>
<keyword evidence="2" id="KW-1185">Reference proteome</keyword>
<name>A0A1G6PTM1_9BACT</name>
<sequence>MNRNAALAHSIMEQKISGVSAQQESVRASQKDKVRKLKNVRCRMSGVR</sequence>
<dbReference type="EMBL" id="FNAC01000007">
    <property type="protein sequence ID" value="SDC83388.1"/>
    <property type="molecule type" value="Genomic_DNA"/>
</dbReference>
<evidence type="ECO:0000313" key="2">
    <source>
        <dbReference type="Proteomes" id="UP000199060"/>
    </source>
</evidence>
<gene>
    <name evidence="1" type="ORF">SAMN04488104_100741</name>
</gene>
<organism evidence="1 2">
    <name type="scientific">Algoriphagus faecimaris</name>
    <dbReference type="NCBI Taxonomy" id="686796"/>
    <lineage>
        <taxon>Bacteria</taxon>
        <taxon>Pseudomonadati</taxon>
        <taxon>Bacteroidota</taxon>
        <taxon>Cytophagia</taxon>
        <taxon>Cytophagales</taxon>
        <taxon>Cyclobacteriaceae</taxon>
        <taxon>Algoriphagus</taxon>
    </lineage>
</organism>
<reference evidence="2" key="1">
    <citation type="submission" date="2016-10" db="EMBL/GenBank/DDBJ databases">
        <authorList>
            <person name="Varghese N."/>
            <person name="Submissions S."/>
        </authorList>
    </citation>
    <scope>NUCLEOTIDE SEQUENCE [LARGE SCALE GENOMIC DNA]</scope>
    <source>
        <strain evidence="2">DSM 23095</strain>
    </source>
</reference>
<accession>A0A1G6PTM1</accession>
<proteinExistence type="predicted"/>
<protein>
    <submittedName>
        <fullName evidence="1">Uncharacterized protein</fullName>
    </submittedName>
</protein>